<evidence type="ECO:0000256" key="3">
    <source>
        <dbReference type="ARBA" id="ARBA00023277"/>
    </source>
</evidence>
<dbReference type="InterPro" id="IPR006046">
    <property type="entry name" value="Alpha_amylase"/>
</dbReference>
<evidence type="ECO:0000256" key="1">
    <source>
        <dbReference type="ARBA" id="ARBA00008061"/>
    </source>
</evidence>
<dbReference type="SUPFAM" id="SSF51445">
    <property type="entry name" value="(Trans)glycosidases"/>
    <property type="match status" value="1"/>
</dbReference>
<evidence type="ECO:0000259" key="5">
    <source>
        <dbReference type="SMART" id="SM00642"/>
    </source>
</evidence>
<dbReference type="AlphaFoldDB" id="A0A939B5Q9"/>
<dbReference type="GO" id="GO:0004556">
    <property type="term" value="F:alpha-amylase activity"/>
    <property type="evidence" value="ECO:0007669"/>
    <property type="project" value="UniProtKB-UniRule"/>
</dbReference>
<comment type="similarity">
    <text evidence="1">Belongs to the glycosyl hydrolase 13 family.</text>
</comment>
<dbReference type="Gene3D" id="2.60.40.10">
    <property type="entry name" value="Immunoglobulins"/>
    <property type="match status" value="1"/>
</dbReference>
<dbReference type="PRINTS" id="PR00110">
    <property type="entry name" value="ALPHAAMYLASE"/>
</dbReference>
<sequence length="642" mass="68784">MLQGFYWDSFVDTQWSNIESQADELSEFFDLVWVPQSGNCNTTYNVMGYTPVYYYDQNSSFGTESQLRSMISALGKRGVGVIADVVVNHRGSLGVGGSWVDFPAETHNGVTYQMGLADICRDDDGGATARLYNVTGAADTGEDWSGMRDLDHTSKNVQDNVIAYLRFLKDELGYAGFRYDMTKGYAAKYTGLYNSTVAPQFSVGEYWDGNATLLRNWVDGTMVDGKPQSATFDFATRYAIRDACNGGNWSKLSGIGLASYRDYRRYAVTFVENHDTQYRDASSLGDPVHSYVEAANAYILTMPGTPCVFLSHWKGYKNAIKQLVTVRKMAGITNQSATRVLNNASSLFAVEVTGTKAGVIGVYGTGAYTAPAGYKLTASGSGYKVYVSGSAESPWASAPSGTYDGAFSVTLSAISADASARIVYTTDGTEPTASSASLPDGGSVRITATTTLKAGLLSGGVVSNVITRHYAIEPFEAHKATVYVKDPGWSSLYLYAWANDAASTQLNGAWPGSRVTATCDINGERWYYQSFDVATSDYSFNVIFDQGSSSGQTVDIGPISEDKYYVISEGMTNGKYTVTDVTGDYSAISGVVAGDLASQGPVKVYTVGGQLLRVAPAGTSVANAVDGLGKGIYIVGGKKVVR</sequence>
<dbReference type="EMBL" id="JACJJL010000020">
    <property type="protein sequence ID" value="MBM6662367.1"/>
    <property type="molecule type" value="Genomic_DNA"/>
</dbReference>
<dbReference type="Pfam" id="PF13290">
    <property type="entry name" value="CHB_HEX_C_1"/>
    <property type="match status" value="1"/>
</dbReference>
<organism evidence="6 7">
    <name type="scientific">Marseilla massiliensis</name>
    <dbReference type="NCBI Taxonomy" id="1841864"/>
    <lineage>
        <taxon>Bacteria</taxon>
        <taxon>Pseudomonadati</taxon>
        <taxon>Bacteroidota</taxon>
        <taxon>Bacteroidia</taxon>
        <taxon>Bacteroidales</taxon>
        <taxon>Prevotellaceae</taxon>
        <taxon>Marseilla</taxon>
    </lineage>
</organism>
<keyword evidence="3" id="KW-0119">Carbohydrate metabolism</keyword>
<name>A0A939B5Q9_9BACT</name>
<evidence type="ECO:0000256" key="2">
    <source>
        <dbReference type="ARBA" id="ARBA00022801"/>
    </source>
</evidence>
<dbReference type="InterPro" id="IPR031965">
    <property type="entry name" value="CBM26"/>
</dbReference>
<dbReference type="Gene3D" id="3.20.20.80">
    <property type="entry name" value="Glycosidases"/>
    <property type="match status" value="1"/>
</dbReference>
<dbReference type="InterPro" id="IPR059177">
    <property type="entry name" value="GH29D-like_dom"/>
</dbReference>
<gene>
    <name evidence="6" type="ORF">H6B30_11505</name>
</gene>
<reference evidence="6 7" key="1">
    <citation type="journal article" date="2021" name="Sci. Rep.">
        <title>The distribution of antibiotic resistance genes in chicken gut microbiota commensals.</title>
        <authorList>
            <person name="Juricova H."/>
            <person name="Matiasovicova J."/>
            <person name="Kubasova T."/>
            <person name="Cejkova D."/>
            <person name="Rychlik I."/>
        </authorList>
    </citation>
    <scope>NUCLEOTIDE SEQUENCE [LARGE SCALE GENOMIC DNA]</scope>
    <source>
        <strain evidence="6 7">An819</strain>
    </source>
</reference>
<dbReference type="Proteomes" id="UP000764045">
    <property type="component" value="Unassembled WGS sequence"/>
</dbReference>
<accession>A0A939B5Q9</accession>
<protein>
    <submittedName>
        <fullName evidence="6">Chitobiase/beta-hexosaminidase C-terminal domain-containing protein</fullName>
    </submittedName>
</protein>
<dbReference type="InterPro" id="IPR017853">
    <property type="entry name" value="GH"/>
</dbReference>
<dbReference type="InterPro" id="IPR006047">
    <property type="entry name" value="GH13_cat_dom"/>
</dbReference>
<keyword evidence="2" id="KW-0378">Hydrolase</keyword>
<proteinExistence type="inferred from homology"/>
<dbReference type="GO" id="GO:0043169">
    <property type="term" value="F:cation binding"/>
    <property type="evidence" value="ECO:0007669"/>
    <property type="project" value="InterPro"/>
</dbReference>
<evidence type="ECO:0000256" key="4">
    <source>
        <dbReference type="ARBA" id="ARBA00023295"/>
    </source>
</evidence>
<evidence type="ECO:0000313" key="6">
    <source>
        <dbReference type="EMBL" id="MBM6662367.1"/>
    </source>
</evidence>
<keyword evidence="7" id="KW-1185">Reference proteome</keyword>
<dbReference type="InterPro" id="IPR013783">
    <property type="entry name" value="Ig-like_fold"/>
</dbReference>
<dbReference type="SMART" id="SM00642">
    <property type="entry name" value="Aamy"/>
    <property type="match status" value="1"/>
</dbReference>
<dbReference type="GO" id="GO:0005975">
    <property type="term" value="P:carbohydrate metabolic process"/>
    <property type="evidence" value="ECO:0007669"/>
    <property type="project" value="InterPro"/>
</dbReference>
<dbReference type="CDD" id="cd11314">
    <property type="entry name" value="AmyAc_arch_bac_plant_AmyA"/>
    <property type="match status" value="1"/>
</dbReference>
<dbReference type="Pfam" id="PF16738">
    <property type="entry name" value="CBM26"/>
    <property type="match status" value="1"/>
</dbReference>
<keyword evidence="4" id="KW-0326">Glycosidase</keyword>
<evidence type="ECO:0000313" key="7">
    <source>
        <dbReference type="Proteomes" id="UP000764045"/>
    </source>
</evidence>
<feature type="domain" description="Glycosyl hydrolase family 13 catalytic" evidence="5">
    <location>
        <begin position="4"/>
        <end position="327"/>
    </location>
</feature>
<comment type="caution">
    <text evidence="6">The sequence shown here is derived from an EMBL/GenBank/DDBJ whole genome shotgun (WGS) entry which is preliminary data.</text>
</comment>
<dbReference type="PANTHER" id="PTHR43447">
    <property type="entry name" value="ALPHA-AMYLASE"/>
    <property type="match status" value="1"/>
</dbReference>